<dbReference type="GO" id="GO:0005681">
    <property type="term" value="C:spliceosomal complex"/>
    <property type="evidence" value="ECO:0007669"/>
    <property type="project" value="UniProtKB-UniRule"/>
</dbReference>
<evidence type="ECO:0000256" key="8">
    <source>
        <dbReference type="SAM" id="MobiDB-lite"/>
    </source>
</evidence>
<dbReference type="PANTHER" id="PTHR12942:SF2">
    <property type="entry name" value="PRE-MRNA-SPLICING FACTOR SLU7"/>
    <property type="match status" value="1"/>
</dbReference>
<dbReference type="OMA" id="KYAWESQ"/>
<comment type="subcellular location">
    <subcellularLocation>
        <location evidence="1 7">Nucleus</location>
    </subcellularLocation>
</comment>
<comment type="function">
    <text evidence="7">Involved in pre-mRNA splicing.</text>
</comment>
<feature type="compositionally biased region" description="Basic and acidic residues" evidence="8">
    <location>
        <begin position="255"/>
        <end position="270"/>
    </location>
</feature>
<keyword evidence="4 7" id="KW-0747">Spliceosome</keyword>
<feature type="region of interest" description="Disordered" evidence="8">
    <location>
        <begin position="1"/>
        <end position="42"/>
    </location>
</feature>
<feature type="region of interest" description="Disordered" evidence="8">
    <location>
        <begin position="255"/>
        <end position="274"/>
    </location>
</feature>
<dbReference type="OrthoDB" id="249612at2759"/>
<evidence type="ECO:0000256" key="5">
    <source>
        <dbReference type="ARBA" id="ARBA00023187"/>
    </source>
</evidence>
<dbReference type="Pfam" id="PF11708">
    <property type="entry name" value="Slu7"/>
    <property type="match status" value="1"/>
</dbReference>
<organism evidence="10 11">
    <name type="scientific">Conidiobolus coronatus (strain ATCC 28846 / CBS 209.66 / NRRL 28638)</name>
    <name type="common">Delacroixia coronata</name>
    <dbReference type="NCBI Taxonomy" id="796925"/>
    <lineage>
        <taxon>Eukaryota</taxon>
        <taxon>Fungi</taxon>
        <taxon>Fungi incertae sedis</taxon>
        <taxon>Zoopagomycota</taxon>
        <taxon>Entomophthoromycotina</taxon>
        <taxon>Entomophthoromycetes</taxon>
        <taxon>Entomophthorales</taxon>
        <taxon>Ancylistaceae</taxon>
        <taxon>Conidiobolus</taxon>
    </lineage>
</organism>
<reference evidence="10 11" key="1">
    <citation type="journal article" date="2015" name="Genome Biol. Evol.">
        <title>Phylogenomic analyses indicate that early fungi evolved digesting cell walls of algal ancestors of land plants.</title>
        <authorList>
            <person name="Chang Y."/>
            <person name="Wang S."/>
            <person name="Sekimoto S."/>
            <person name="Aerts A.L."/>
            <person name="Choi C."/>
            <person name="Clum A."/>
            <person name="LaButti K.M."/>
            <person name="Lindquist E.A."/>
            <person name="Yee Ngan C."/>
            <person name="Ohm R.A."/>
            <person name="Salamov A.A."/>
            <person name="Grigoriev I.V."/>
            <person name="Spatafora J.W."/>
            <person name="Berbee M.L."/>
        </authorList>
    </citation>
    <scope>NUCLEOTIDE SEQUENCE [LARGE SCALE GENOMIC DNA]</scope>
    <source>
        <strain evidence="10 11">NRRL 28638</strain>
    </source>
</reference>
<evidence type="ECO:0000256" key="3">
    <source>
        <dbReference type="ARBA" id="ARBA00022664"/>
    </source>
</evidence>
<dbReference type="InterPro" id="IPR039974">
    <property type="entry name" value="Splicing_factor_SLU7"/>
</dbReference>
<sequence length="429" mass="49234">MSYNSKLSKEEYRKQKELDEARKAGTVPAELDEDGNEINPHIPQYISQAPWYLNSDVPSLKHQRKGEEEIAEKISIKKGLKSGPAATKYRKGACANCGAMTHKQKDCLERPRKVGAKFSGKDIRPDEFIVSNENGYDGKRDMWKSYDPKEHDKLFDVYNMIEDARKKRKTEELDNAAALASSSTQDLKKVAERGKLEYASSDDSDDDDDKYAEKSDMVGQKVDTKSRLTVRNLRIREDTAKYLRNLDINSAYYDPKTRSMRDNPNEDKNPTDLAFAGDNFVRYSGDASKMAQMELQSLKAQERGEDSLTLQANPTLAELNFKKQQEEKNNQKDVNRISILEKYGGIEHLENPHKDLLTAQSEHYVEYSRTGKVIKGQERIIAKSKYEEDVYPSNHTSIFGSYWYQGQWGYKCCHSFMKNSYCIPIENNE</sequence>
<dbReference type="Proteomes" id="UP000070444">
    <property type="component" value="Unassembled WGS sequence"/>
</dbReference>
<feature type="compositionally biased region" description="Basic and acidic residues" evidence="8">
    <location>
        <begin position="7"/>
        <end position="23"/>
    </location>
</feature>
<dbReference type="EMBL" id="KQ964467">
    <property type="protein sequence ID" value="KXN71775.1"/>
    <property type="molecule type" value="Genomic_DNA"/>
</dbReference>
<dbReference type="GO" id="GO:0030628">
    <property type="term" value="F:pre-mRNA 3'-splice site binding"/>
    <property type="evidence" value="ECO:0007669"/>
    <property type="project" value="UniProtKB-UniRule"/>
</dbReference>
<evidence type="ECO:0000313" key="11">
    <source>
        <dbReference type="Proteomes" id="UP000070444"/>
    </source>
</evidence>
<dbReference type="PANTHER" id="PTHR12942">
    <property type="entry name" value="STEP II SPLICING FACTOR SLU7"/>
    <property type="match status" value="1"/>
</dbReference>
<name>A0A137P9U8_CONC2</name>
<comment type="similarity">
    <text evidence="2 7">Belongs to the SLU7 family.</text>
</comment>
<keyword evidence="6 7" id="KW-0539">Nucleus</keyword>
<protein>
    <recommendedName>
        <fullName evidence="7">Pre-mRNA-splicing factor SLU7</fullName>
    </recommendedName>
</protein>
<feature type="domain" description="Pre-mRNA-splicing factor SLU7" evidence="9">
    <location>
        <begin position="135"/>
        <end position="401"/>
    </location>
</feature>
<keyword evidence="11" id="KW-1185">Reference proteome</keyword>
<dbReference type="STRING" id="796925.A0A137P9U8"/>
<feature type="compositionally biased region" description="Basic and acidic residues" evidence="8">
    <location>
        <begin position="211"/>
        <end position="220"/>
    </location>
</feature>
<evidence type="ECO:0000256" key="7">
    <source>
        <dbReference type="RuleBase" id="RU367071"/>
    </source>
</evidence>
<proteinExistence type="inferred from homology"/>
<feature type="region of interest" description="Disordered" evidence="8">
    <location>
        <begin position="195"/>
        <end position="220"/>
    </location>
</feature>
<evidence type="ECO:0000313" key="10">
    <source>
        <dbReference type="EMBL" id="KXN71775.1"/>
    </source>
</evidence>
<dbReference type="AlphaFoldDB" id="A0A137P9U8"/>
<evidence type="ECO:0000259" key="9">
    <source>
        <dbReference type="Pfam" id="PF11708"/>
    </source>
</evidence>
<evidence type="ECO:0000256" key="4">
    <source>
        <dbReference type="ARBA" id="ARBA00022728"/>
    </source>
</evidence>
<comment type="subunit">
    <text evidence="7">Associated with the spliceosome.</text>
</comment>
<dbReference type="GO" id="GO:0000398">
    <property type="term" value="P:mRNA splicing, via spliceosome"/>
    <property type="evidence" value="ECO:0007669"/>
    <property type="project" value="UniProtKB-UniRule"/>
</dbReference>
<keyword evidence="3 7" id="KW-0507">mRNA processing</keyword>
<feature type="compositionally biased region" description="Acidic residues" evidence="8">
    <location>
        <begin position="200"/>
        <end position="210"/>
    </location>
</feature>
<keyword evidence="5 7" id="KW-0508">mRNA splicing</keyword>
<evidence type="ECO:0000256" key="2">
    <source>
        <dbReference type="ARBA" id="ARBA00007203"/>
    </source>
</evidence>
<accession>A0A137P9U8</accession>
<gene>
    <name evidence="10" type="ORF">CONCODRAFT_78149</name>
</gene>
<dbReference type="InterPro" id="IPR021715">
    <property type="entry name" value="Slu7_dom"/>
</dbReference>
<evidence type="ECO:0000256" key="1">
    <source>
        <dbReference type="ARBA" id="ARBA00004123"/>
    </source>
</evidence>
<evidence type="ECO:0000256" key="6">
    <source>
        <dbReference type="ARBA" id="ARBA00023242"/>
    </source>
</evidence>